<dbReference type="AlphaFoldDB" id="A0A7W3QQE5"/>
<keyword evidence="2" id="KW-0472">Membrane</keyword>
<feature type="region of interest" description="Disordered" evidence="1">
    <location>
        <begin position="1"/>
        <end position="43"/>
    </location>
</feature>
<protein>
    <submittedName>
        <fullName evidence="3">Uncharacterized protein</fullName>
    </submittedName>
</protein>
<proteinExistence type="predicted"/>
<dbReference type="Proteomes" id="UP000572680">
    <property type="component" value="Unassembled WGS sequence"/>
</dbReference>
<dbReference type="RefSeq" id="WP_182847535.1">
    <property type="nucleotide sequence ID" value="NZ_BAAALP010000028.1"/>
</dbReference>
<keyword evidence="4" id="KW-1185">Reference proteome</keyword>
<comment type="caution">
    <text evidence="3">The sequence shown here is derived from an EMBL/GenBank/DDBJ whole genome shotgun (WGS) entry which is preliminary data.</text>
</comment>
<keyword evidence="2" id="KW-0812">Transmembrane</keyword>
<sequence length="258" mass="26520">MNPPQWPGQNPPPGQPGFPPPPGQPYGPPPGQPGFPPPPPPPSGSGPLVPLLLVGAVVVLALVAIGAFVVIGGDDGERRRVLPPPLTTPSYSPSTSTTTMDSVLKPIVSTAAGSTFTRAGTIRTGSCISRADSDLVTALRGNSCVDDMSSALYTNSSRTIVVVVSVLKFTDSTTAVSVNNATSRGANPTVLLPPTGSGLPALPRQPSVWNRSWAQGQYVVYAQGYNANGTDPGSRTGLVFTTAGELGREIANVMVWKG</sequence>
<dbReference type="EMBL" id="JACJIA010000012">
    <property type="protein sequence ID" value="MBA8955541.1"/>
    <property type="molecule type" value="Genomic_DNA"/>
</dbReference>
<feature type="compositionally biased region" description="Low complexity" evidence="1">
    <location>
        <begin position="88"/>
        <end position="99"/>
    </location>
</feature>
<organism evidence="3 4">
    <name type="scientific">Actinomadura namibiensis</name>
    <dbReference type="NCBI Taxonomy" id="182080"/>
    <lineage>
        <taxon>Bacteria</taxon>
        <taxon>Bacillati</taxon>
        <taxon>Actinomycetota</taxon>
        <taxon>Actinomycetes</taxon>
        <taxon>Streptosporangiales</taxon>
        <taxon>Thermomonosporaceae</taxon>
        <taxon>Actinomadura</taxon>
    </lineage>
</organism>
<evidence type="ECO:0000256" key="2">
    <source>
        <dbReference type="SAM" id="Phobius"/>
    </source>
</evidence>
<evidence type="ECO:0000256" key="1">
    <source>
        <dbReference type="SAM" id="MobiDB-lite"/>
    </source>
</evidence>
<gene>
    <name evidence="3" type="ORF">HNR61_007217</name>
</gene>
<reference evidence="3 4" key="1">
    <citation type="submission" date="2020-08" db="EMBL/GenBank/DDBJ databases">
        <title>Genomic Encyclopedia of Type Strains, Phase IV (KMG-IV): sequencing the most valuable type-strain genomes for metagenomic binning, comparative biology and taxonomic classification.</title>
        <authorList>
            <person name="Goeker M."/>
        </authorList>
    </citation>
    <scope>NUCLEOTIDE SEQUENCE [LARGE SCALE GENOMIC DNA]</scope>
    <source>
        <strain evidence="3 4">DSM 44197</strain>
    </source>
</reference>
<evidence type="ECO:0000313" key="4">
    <source>
        <dbReference type="Proteomes" id="UP000572680"/>
    </source>
</evidence>
<accession>A0A7W3QQE5</accession>
<feature type="region of interest" description="Disordered" evidence="1">
    <location>
        <begin position="76"/>
        <end position="99"/>
    </location>
</feature>
<keyword evidence="2" id="KW-1133">Transmembrane helix</keyword>
<feature type="transmembrane region" description="Helical" evidence="2">
    <location>
        <begin position="48"/>
        <end position="71"/>
    </location>
</feature>
<evidence type="ECO:0000313" key="3">
    <source>
        <dbReference type="EMBL" id="MBA8955541.1"/>
    </source>
</evidence>
<name>A0A7W3QQE5_ACTNM</name>